<keyword evidence="3" id="KW-1185">Reference proteome</keyword>
<dbReference type="Proteomes" id="UP000799753">
    <property type="component" value="Unassembled WGS sequence"/>
</dbReference>
<feature type="non-terminal residue" evidence="2">
    <location>
        <position position="1"/>
    </location>
</feature>
<evidence type="ECO:0000313" key="3">
    <source>
        <dbReference type="Proteomes" id="UP000799753"/>
    </source>
</evidence>
<dbReference type="PROSITE" id="PS52004">
    <property type="entry name" value="KS3_2"/>
    <property type="match status" value="1"/>
</dbReference>
<evidence type="ECO:0000259" key="1">
    <source>
        <dbReference type="PROSITE" id="PS52004"/>
    </source>
</evidence>
<dbReference type="SUPFAM" id="SSF53901">
    <property type="entry name" value="Thiolase-like"/>
    <property type="match status" value="1"/>
</dbReference>
<dbReference type="SMART" id="SM00825">
    <property type="entry name" value="PKS_KS"/>
    <property type="match status" value="1"/>
</dbReference>
<reference evidence="2" key="1">
    <citation type="journal article" date="2020" name="Stud. Mycol.">
        <title>101 Dothideomycetes genomes: a test case for predicting lifestyles and emergence of pathogens.</title>
        <authorList>
            <person name="Haridas S."/>
            <person name="Albert R."/>
            <person name="Binder M."/>
            <person name="Bloem J."/>
            <person name="Labutti K."/>
            <person name="Salamov A."/>
            <person name="Andreopoulos B."/>
            <person name="Baker S."/>
            <person name="Barry K."/>
            <person name="Bills G."/>
            <person name="Bluhm B."/>
            <person name="Cannon C."/>
            <person name="Castanera R."/>
            <person name="Culley D."/>
            <person name="Daum C."/>
            <person name="Ezra D."/>
            <person name="Gonzalez J."/>
            <person name="Henrissat B."/>
            <person name="Kuo A."/>
            <person name="Liang C."/>
            <person name="Lipzen A."/>
            <person name="Lutzoni F."/>
            <person name="Magnuson J."/>
            <person name="Mondo S."/>
            <person name="Nolan M."/>
            <person name="Ohm R."/>
            <person name="Pangilinan J."/>
            <person name="Park H.-J."/>
            <person name="Ramirez L."/>
            <person name="Alfaro M."/>
            <person name="Sun H."/>
            <person name="Tritt A."/>
            <person name="Yoshinaga Y."/>
            <person name="Zwiers L.-H."/>
            <person name="Turgeon B."/>
            <person name="Goodwin S."/>
            <person name="Spatafora J."/>
            <person name="Crous P."/>
            <person name="Grigoriev I."/>
        </authorList>
    </citation>
    <scope>NUCLEOTIDE SEQUENCE</scope>
    <source>
        <strain evidence="2">CBS 473.64</strain>
    </source>
</reference>
<proteinExistence type="predicted"/>
<dbReference type="PANTHER" id="PTHR43775">
    <property type="entry name" value="FATTY ACID SYNTHASE"/>
    <property type="match status" value="1"/>
</dbReference>
<dbReference type="Pfam" id="PF00109">
    <property type="entry name" value="ketoacyl-synt"/>
    <property type="match status" value="1"/>
</dbReference>
<evidence type="ECO:0000313" key="2">
    <source>
        <dbReference type="EMBL" id="KAF2635324.1"/>
    </source>
</evidence>
<dbReference type="InterPro" id="IPR014030">
    <property type="entry name" value="Ketoacyl_synth_N"/>
</dbReference>
<dbReference type="AlphaFoldDB" id="A0A6A6RMN5"/>
<sequence>NRFNIDAFYHPNGDRNVTISNRAGYFVGENVPAFEAAFFSISPAETRAMDPMQRILLEVVYETMESAGIPITKLAGTDTSCFVGCFTSDYNQIANKDPELLPKYHATGTGQAILSNCISYCFDLKSPSALPRVVVKQDQGS</sequence>
<feature type="domain" description="Ketosynthase family 3 (KS3)" evidence="1">
    <location>
        <begin position="1"/>
        <end position="141"/>
    </location>
</feature>
<dbReference type="OrthoDB" id="3786578at2759"/>
<dbReference type="GO" id="GO:0004312">
    <property type="term" value="F:fatty acid synthase activity"/>
    <property type="evidence" value="ECO:0007669"/>
    <property type="project" value="TreeGrafter"/>
</dbReference>
<dbReference type="EMBL" id="MU006808">
    <property type="protein sequence ID" value="KAF2635324.1"/>
    <property type="molecule type" value="Genomic_DNA"/>
</dbReference>
<dbReference type="Gene3D" id="3.40.47.10">
    <property type="match status" value="1"/>
</dbReference>
<dbReference type="InterPro" id="IPR020841">
    <property type="entry name" value="PKS_Beta-ketoAc_synthase_dom"/>
</dbReference>
<gene>
    <name evidence="2" type="ORF">P280DRAFT_411728</name>
</gene>
<dbReference type="GO" id="GO:0006633">
    <property type="term" value="P:fatty acid biosynthetic process"/>
    <property type="evidence" value="ECO:0007669"/>
    <property type="project" value="TreeGrafter"/>
</dbReference>
<accession>A0A6A6RMN5</accession>
<dbReference type="GO" id="GO:0044550">
    <property type="term" value="P:secondary metabolite biosynthetic process"/>
    <property type="evidence" value="ECO:0007669"/>
    <property type="project" value="TreeGrafter"/>
</dbReference>
<dbReference type="InterPro" id="IPR050091">
    <property type="entry name" value="PKS_NRPS_Biosynth_Enz"/>
</dbReference>
<dbReference type="InterPro" id="IPR016039">
    <property type="entry name" value="Thiolase-like"/>
</dbReference>
<protein>
    <submittedName>
        <fullName evidence="2">Beta-ketoacyl synthase</fullName>
    </submittedName>
</protein>
<organism evidence="2 3">
    <name type="scientific">Massarina eburnea CBS 473.64</name>
    <dbReference type="NCBI Taxonomy" id="1395130"/>
    <lineage>
        <taxon>Eukaryota</taxon>
        <taxon>Fungi</taxon>
        <taxon>Dikarya</taxon>
        <taxon>Ascomycota</taxon>
        <taxon>Pezizomycotina</taxon>
        <taxon>Dothideomycetes</taxon>
        <taxon>Pleosporomycetidae</taxon>
        <taxon>Pleosporales</taxon>
        <taxon>Massarineae</taxon>
        <taxon>Massarinaceae</taxon>
        <taxon>Massarina</taxon>
    </lineage>
</organism>
<name>A0A6A6RMN5_9PLEO</name>
<dbReference type="PANTHER" id="PTHR43775:SF29">
    <property type="entry name" value="ASPERFURANONE POLYKETIDE SYNTHASE AFOG-RELATED"/>
    <property type="match status" value="1"/>
</dbReference>